<comment type="similarity">
    <text evidence="2">Belongs to the SF3B1 family.</text>
</comment>
<accession>S4R8C8</accession>
<dbReference type="GO" id="GO:0042981">
    <property type="term" value="P:regulation of apoptotic process"/>
    <property type="evidence" value="ECO:0007669"/>
    <property type="project" value="Ensembl"/>
</dbReference>
<feature type="region of interest" description="Disordered" evidence="12">
    <location>
        <begin position="179"/>
        <end position="369"/>
    </location>
</feature>
<dbReference type="GO" id="GO:0005686">
    <property type="term" value="C:U2 snRNP"/>
    <property type="evidence" value="ECO:0007669"/>
    <property type="project" value="UniProtKB-ARBA"/>
</dbReference>
<evidence type="ECO:0000256" key="1">
    <source>
        <dbReference type="ARBA" id="ARBA00004324"/>
    </source>
</evidence>
<dbReference type="Ensembl" id="ENSPMAT00000001465.1">
    <property type="protein sequence ID" value="ENSPMAP00000001459.1"/>
    <property type="gene ID" value="ENSPMAG00000001311.1"/>
</dbReference>
<evidence type="ECO:0000256" key="10">
    <source>
        <dbReference type="ARBA" id="ARBA00083579"/>
    </source>
</evidence>
<dbReference type="InterPro" id="IPR034085">
    <property type="entry name" value="TOG"/>
</dbReference>
<dbReference type="InterPro" id="IPR016024">
    <property type="entry name" value="ARM-type_fold"/>
</dbReference>
<protein>
    <recommendedName>
        <fullName evidence="8">Splicing factor 3B subunit 1</fullName>
    </recommendedName>
    <alternativeName>
        <fullName evidence="9">Pre-mRNA-splicing factor SF3b 155 kDa subunit</fullName>
    </alternativeName>
    <alternativeName>
        <fullName evidence="10">Spliceosome-associated protein 155</fullName>
    </alternativeName>
</protein>
<evidence type="ECO:0000256" key="6">
    <source>
        <dbReference type="ARBA" id="ARBA00023187"/>
    </source>
</evidence>
<name>S4R8C8_PETMA</name>
<reference evidence="14" key="2">
    <citation type="submission" date="2025-09" db="UniProtKB">
        <authorList>
            <consortium name="Ensembl"/>
        </authorList>
    </citation>
    <scope>IDENTIFICATION</scope>
</reference>
<keyword evidence="11" id="KW-0175">Coiled coil</keyword>
<evidence type="ECO:0000256" key="11">
    <source>
        <dbReference type="SAM" id="Coils"/>
    </source>
</evidence>
<dbReference type="SUPFAM" id="SSF48371">
    <property type="entry name" value="ARM repeat"/>
    <property type="match status" value="1"/>
</dbReference>
<dbReference type="Pfam" id="PF22646">
    <property type="entry name" value="PPP2R1A-like_HEAT"/>
    <property type="match status" value="1"/>
</dbReference>
<proteinExistence type="inferred from homology"/>
<evidence type="ECO:0000256" key="3">
    <source>
        <dbReference type="ARBA" id="ARBA00022664"/>
    </source>
</evidence>
<dbReference type="PANTHER" id="PTHR12097">
    <property type="entry name" value="SPLICING FACTOR 3B, SUBUNIT 1-RELATED"/>
    <property type="match status" value="1"/>
</dbReference>
<dbReference type="InterPro" id="IPR038737">
    <property type="entry name" value="SF3b_su1-like"/>
</dbReference>
<dbReference type="GO" id="GO:0061515">
    <property type="term" value="P:myeloid cell development"/>
    <property type="evidence" value="ECO:0007669"/>
    <property type="project" value="Ensembl"/>
</dbReference>
<feature type="compositionally biased region" description="Basic and acidic residues" evidence="12">
    <location>
        <begin position="19"/>
        <end position="33"/>
    </location>
</feature>
<organism evidence="14">
    <name type="scientific">Petromyzon marinus</name>
    <name type="common">Sea lamprey</name>
    <dbReference type="NCBI Taxonomy" id="7757"/>
    <lineage>
        <taxon>Eukaryota</taxon>
        <taxon>Metazoa</taxon>
        <taxon>Chordata</taxon>
        <taxon>Craniata</taxon>
        <taxon>Vertebrata</taxon>
        <taxon>Cyclostomata</taxon>
        <taxon>Hyperoartia</taxon>
        <taxon>Petromyzontiformes</taxon>
        <taxon>Petromyzontidae</taxon>
        <taxon>Petromyzon</taxon>
    </lineage>
</organism>
<evidence type="ECO:0000313" key="14">
    <source>
        <dbReference type="Ensembl" id="ENSPMAP00000001459.1"/>
    </source>
</evidence>
<evidence type="ECO:0000256" key="2">
    <source>
        <dbReference type="ARBA" id="ARBA00005754"/>
    </source>
</evidence>
<dbReference type="InterPro" id="IPR015016">
    <property type="entry name" value="SF3b_su1"/>
</dbReference>
<dbReference type="GO" id="GO:0060216">
    <property type="term" value="P:definitive hemopoiesis"/>
    <property type="evidence" value="ECO:0007669"/>
    <property type="project" value="Ensembl"/>
</dbReference>
<evidence type="ECO:0000256" key="4">
    <source>
        <dbReference type="ARBA" id="ARBA00022728"/>
    </source>
</evidence>
<feature type="domain" description="TOG" evidence="13">
    <location>
        <begin position="886"/>
        <end position="1126"/>
    </location>
</feature>
<keyword evidence="5" id="KW-0677">Repeat</keyword>
<dbReference type="GO" id="GO:0005681">
    <property type="term" value="C:spliceosomal complex"/>
    <property type="evidence" value="ECO:0007669"/>
    <property type="project" value="UniProtKB-KW"/>
</dbReference>
<dbReference type="GO" id="GO:0014032">
    <property type="term" value="P:neural crest cell development"/>
    <property type="evidence" value="ECO:0007669"/>
    <property type="project" value="Ensembl"/>
</dbReference>
<dbReference type="InterPro" id="IPR011989">
    <property type="entry name" value="ARM-like"/>
</dbReference>
<dbReference type="FunFam" id="1.25.10.10:FF:000303">
    <property type="entry name" value="splicing factor 3B subunit 1"/>
    <property type="match status" value="1"/>
</dbReference>
<dbReference type="FunFam" id="1.25.10.10:FF:000088">
    <property type="entry name" value="Splicing factor 3b, subunit 1"/>
    <property type="match status" value="1"/>
</dbReference>
<evidence type="ECO:0000256" key="9">
    <source>
        <dbReference type="ARBA" id="ARBA00076941"/>
    </source>
</evidence>
<reference evidence="14" key="1">
    <citation type="submission" date="2025-08" db="UniProtKB">
        <authorList>
            <consortium name="Ensembl"/>
        </authorList>
    </citation>
    <scope>IDENTIFICATION</scope>
</reference>
<evidence type="ECO:0000259" key="13">
    <source>
        <dbReference type="SMART" id="SM01349"/>
    </source>
</evidence>
<feature type="region of interest" description="Disordered" evidence="12">
    <location>
        <begin position="19"/>
        <end position="44"/>
    </location>
</feature>
<dbReference type="HOGENOM" id="CLU_002242_0_0_1"/>
<evidence type="ECO:0000256" key="12">
    <source>
        <dbReference type="SAM" id="MobiDB-lite"/>
    </source>
</evidence>
<dbReference type="STRING" id="7757.ENSPMAP00000001459"/>
<dbReference type="GO" id="GO:0000785">
    <property type="term" value="C:chromatin"/>
    <property type="evidence" value="ECO:0007669"/>
    <property type="project" value="UniProtKB-ARBA"/>
</dbReference>
<keyword evidence="7" id="KW-0539">Nucleus</keyword>
<keyword evidence="4" id="KW-0747">Spliceosome</keyword>
<feature type="coiled-coil region" evidence="11">
    <location>
        <begin position="857"/>
        <end position="884"/>
    </location>
</feature>
<dbReference type="InterPro" id="IPR054573">
    <property type="entry name" value="PP2A/SF3B1-like_HEAT"/>
</dbReference>
<dbReference type="Gene3D" id="1.25.10.10">
    <property type="entry name" value="Leucine-rich Repeat Variant"/>
    <property type="match status" value="2"/>
</dbReference>
<feature type="region of interest" description="Disordered" evidence="12">
    <location>
        <begin position="131"/>
        <end position="151"/>
    </location>
</feature>
<dbReference type="GO" id="GO:0030318">
    <property type="term" value="P:melanocyte differentiation"/>
    <property type="evidence" value="ECO:0007669"/>
    <property type="project" value="Ensembl"/>
</dbReference>
<dbReference type="GeneTree" id="ENSGT00390000018393"/>
<evidence type="ECO:0000256" key="7">
    <source>
        <dbReference type="ARBA" id="ARBA00023242"/>
    </source>
</evidence>
<keyword evidence="6" id="KW-0508">mRNA splicing</keyword>
<dbReference type="GO" id="GO:0003729">
    <property type="term" value="F:mRNA binding"/>
    <property type="evidence" value="ECO:0007669"/>
    <property type="project" value="InterPro"/>
</dbReference>
<dbReference type="FunFam" id="1.25.10.10:FF:000810">
    <property type="entry name" value="Splicing factor 3B subunit 1"/>
    <property type="match status" value="1"/>
</dbReference>
<feature type="compositionally biased region" description="Basic and acidic residues" evidence="12">
    <location>
        <begin position="240"/>
        <end position="250"/>
    </location>
</feature>
<dbReference type="OMA" id="LVMNYVW"/>
<dbReference type="SMART" id="SM01349">
    <property type="entry name" value="TOG"/>
    <property type="match status" value="1"/>
</dbReference>
<evidence type="ECO:0000256" key="5">
    <source>
        <dbReference type="ARBA" id="ARBA00022737"/>
    </source>
</evidence>
<dbReference type="Pfam" id="PF08920">
    <property type="entry name" value="SF3b1"/>
    <property type="match status" value="1"/>
</dbReference>
<sequence length="1314" mass="147247">MASLAKTREDIEAQIREIQGKRKALDDQPKDDESGVGLDSTGFFDQEIYGGSDSRFTGYVTSIAANEVEEDDEDTVSATLPENKRATYHAPAALLNDIPQASEMFDPFAEHRAPRIADRDDEYRMRRRQMIISPERQDPFADGGKTPDPKALARSYMDVMKEAHLTKEEKEIRMQLADKAKAGELKVVNGAAQTAPKERKRRWDQTADQTPSTTPSTTPKKKMSTWDQAETPGHTPSNSRWDETPGRAKGSETPGATPSTRMWDPTPSHTPGGSATPGRDTPGHATPGHSGSTPSNRRNRWDETPRTERETPGHGSGWAETPRTDRGGESAGETPTPGASKRKSRWDETPVSQMGGQTPILTPSGITPKGTPAMGMATPTPGHLMSMTPEQLQAWRWEREIDERNRPLTDEELDAMFPEGYKVLQPPAGYVPIRTPARKLTATPTPMGGLTTGFHMQTPDRSAKSANDQPSGNLPFLKPDDMQYFDKLLVDVDESTLSSEEQKERKIMKLLLKIKNGTPPMRKAALRQITDKAREFGAGPLFNQILPLLMSPTLEDQERHLLVKVIDRILYKLDDLVRPYVHKILVVIEPLLIDEDYYARVEGREIISNLAKAAGLATMISTMRPDIDNMDEYVRNTTARAFAVVASALGIPSLLPFLKAVCKSKKSWQARHTGIKIVQQISILMGCAILPHLRSLVEIIEHGLVDEQQKVRTITALALAALAEAATPYGIESFDSVLKPLWKGIRQHRGKGLAAFLKAIGYLIPLMDAEYANYYTREVMLILIREFQSPDEEMKKIVLKVVKQCCATDGVESTYIKTEILPPFFKHFWQHRMALDRRNYRQLVDTTVELANKVGAAEIVQRIVDDLKDEAEQYRKMVMETIEKIMGNLGAADIDHKLEEQLIDGILYAFQEQTTEDSVMLNGFGTVVNALAKRVKPYLPQICGTVLWRLNNKSAKVRQQAADLISRIAVVMKTCQEEKLMGHLGVVLYEYLGEEYPEVLGSILGALKSIVNVIGMHKMTPPIKDLLPRLTPILKNRHEKVQENCIDLVGRIADRGAEYVSAREWMRICFELLELLKAHKKAIRRATVNTFGYIAKAIGPHDVLATLLNNLKVQERQNRVCTTVAIAIVAETCSPFTVLPALMNEYRVPELNVQNGVLKSLSFLFEYIGEMGKDYIYAVTPLLEDALMDRDLVHRQTASAVVQHMSLGVYGFGCEDALNHLLNFVWPNIFETSPHLIQAVMGALEGMRVSLGPCRLLQYALQGLFHPARKVRDVYWKIYNSIYIGSQDALIAHYPRIVNDEKNMYIRTELDYFV</sequence>
<comment type="subcellular location">
    <subcellularLocation>
        <location evidence="1">Nucleus speckle</location>
    </subcellularLocation>
</comment>
<dbReference type="GO" id="GO:0000245">
    <property type="term" value="P:spliceosomal complex assembly"/>
    <property type="evidence" value="ECO:0007669"/>
    <property type="project" value="InterPro"/>
</dbReference>
<dbReference type="GO" id="GO:0060218">
    <property type="term" value="P:hematopoietic stem cell differentiation"/>
    <property type="evidence" value="ECO:0007669"/>
    <property type="project" value="Ensembl"/>
</dbReference>
<feature type="compositionally biased region" description="Polar residues" evidence="12">
    <location>
        <begin position="350"/>
        <end position="365"/>
    </location>
</feature>
<keyword evidence="3" id="KW-0507">mRNA processing</keyword>
<evidence type="ECO:0000256" key="8">
    <source>
        <dbReference type="ARBA" id="ARBA00070532"/>
    </source>
</evidence>
<dbReference type="GO" id="GO:0016607">
    <property type="term" value="C:nuclear speck"/>
    <property type="evidence" value="ECO:0007669"/>
    <property type="project" value="UniProtKB-SubCell"/>
</dbReference>
<feature type="compositionally biased region" description="Basic and acidic residues" evidence="12">
    <location>
        <begin position="299"/>
        <end position="312"/>
    </location>
</feature>